<dbReference type="InterPro" id="IPR000073">
    <property type="entry name" value="AB_hydrolase_1"/>
</dbReference>
<evidence type="ECO:0000313" key="3">
    <source>
        <dbReference type="Proteomes" id="UP000676967"/>
    </source>
</evidence>
<accession>A0ABM7M8P1</accession>
<evidence type="ECO:0000313" key="2">
    <source>
        <dbReference type="EMBL" id="BCJ48024.1"/>
    </source>
</evidence>
<dbReference type="RefSeq" id="WP_189330360.1">
    <property type="nucleotide sequence ID" value="NZ_AP023356.1"/>
</dbReference>
<dbReference type="PRINTS" id="PR00111">
    <property type="entry name" value="ABHYDROLASE"/>
</dbReference>
<protein>
    <submittedName>
        <fullName evidence="2">Dihydrolipoamide acetyltransferase</fullName>
    </submittedName>
</protein>
<organism evidence="2 3">
    <name type="scientific">Actinoplanes ianthinogenes</name>
    <dbReference type="NCBI Taxonomy" id="122358"/>
    <lineage>
        <taxon>Bacteria</taxon>
        <taxon>Bacillati</taxon>
        <taxon>Actinomycetota</taxon>
        <taxon>Actinomycetes</taxon>
        <taxon>Micromonosporales</taxon>
        <taxon>Micromonosporaceae</taxon>
        <taxon>Actinoplanes</taxon>
    </lineage>
</organism>
<keyword evidence="3" id="KW-1185">Reference proteome</keyword>
<dbReference type="Pfam" id="PF00561">
    <property type="entry name" value="Abhydrolase_1"/>
    <property type="match status" value="1"/>
</dbReference>
<dbReference type="Proteomes" id="UP000676967">
    <property type="component" value="Chromosome"/>
</dbReference>
<proteinExistence type="predicted"/>
<sequence>MTTTLDVNDVTIAYRTAGVAGNPPAVLLHGLGDSAADWDTVLPDLAATHFVYAVDLRGHGASSHPGKYSFELMRDDVLAFLDAAGIPPCLLIGHSMGGTVAALLAIEAPHRVTHLVLEDSSVPRPGSLPRPPLPTPAEPAPFDFAAVNQIRAQLNDPDPAWWQALASLRVPTLIISGAESAIPHELLADSADRIPDAVLVSVTAGHNVHVEQPTAFVTEIHRFLHPA</sequence>
<evidence type="ECO:0000259" key="1">
    <source>
        <dbReference type="Pfam" id="PF00561"/>
    </source>
</evidence>
<dbReference type="InterPro" id="IPR050266">
    <property type="entry name" value="AB_hydrolase_sf"/>
</dbReference>
<dbReference type="Gene3D" id="3.40.50.1820">
    <property type="entry name" value="alpha/beta hydrolase"/>
    <property type="match status" value="1"/>
</dbReference>
<dbReference type="PANTHER" id="PTHR43798">
    <property type="entry name" value="MONOACYLGLYCEROL LIPASE"/>
    <property type="match status" value="1"/>
</dbReference>
<dbReference type="SUPFAM" id="SSF53474">
    <property type="entry name" value="alpha/beta-Hydrolases"/>
    <property type="match status" value="1"/>
</dbReference>
<name>A0ABM7M8P1_9ACTN</name>
<dbReference type="EMBL" id="AP023356">
    <property type="protein sequence ID" value="BCJ48024.1"/>
    <property type="molecule type" value="Genomic_DNA"/>
</dbReference>
<dbReference type="InterPro" id="IPR029058">
    <property type="entry name" value="AB_hydrolase_fold"/>
</dbReference>
<feature type="domain" description="AB hydrolase-1" evidence="1">
    <location>
        <begin position="25"/>
        <end position="136"/>
    </location>
</feature>
<gene>
    <name evidence="2" type="ORF">Aiant_86810</name>
</gene>
<reference evidence="2 3" key="1">
    <citation type="submission" date="2020-08" db="EMBL/GenBank/DDBJ databases">
        <title>Whole genome shotgun sequence of Actinoplanes ianthinogenes NBRC 13996.</title>
        <authorList>
            <person name="Komaki H."/>
            <person name="Tamura T."/>
        </authorList>
    </citation>
    <scope>NUCLEOTIDE SEQUENCE [LARGE SCALE GENOMIC DNA]</scope>
    <source>
        <strain evidence="2 3">NBRC 13996</strain>
    </source>
</reference>
<dbReference type="PANTHER" id="PTHR43798:SF33">
    <property type="entry name" value="HYDROLASE, PUTATIVE (AFU_ORTHOLOGUE AFUA_2G14860)-RELATED"/>
    <property type="match status" value="1"/>
</dbReference>